<dbReference type="AlphaFoldDB" id="A0AAV6JEI3"/>
<dbReference type="CDD" id="cd14066">
    <property type="entry name" value="STKc_IRAK"/>
    <property type="match status" value="1"/>
</dbReference>
<keyword evidence="7" id="KW-0418">Kinase</keyword>
<dbReference type="Gene3D" id="2.60.120.430">
    <property type="entry name" value="Galactose-binding lectin"/>
    <property type="match status" value="1"/>
</dbReference>
<evidence type="ECO:0000313" key="14">
    <source>
        <dbReference type="EMBL" id="KAG5537815.1"/>
    </source>
</evidence>
<evidence type="ECO:0000256" key="4">
    <source>
        <dbReference type="ARBA" id="ARBA00022679"/>
    </source>
</evidence>
<sequence length="620" mass="68753">MYDANTNANAMNIQQQQQQRNQIEGKEDDDIASGEAIVEEVGVGDATGEEGGVEGGEEGDGATPAGGVGEGGSGGGEVFEVEGGEDEAEEEERVSLVLVAYSDDVYDRIWLPDTIVGFTTSSWEPFRASYNSDTLSSNDYKPPHPVMATAVRPVNGLNSLNFSVEFNYRRQPFYVYMHFAEIETLAADQKREFDIYINDAPFYKNVVTNFLKPVTIFSKYGVSADLQLKFSIRATKESTLPPILNAIEVHEVLELQSPTPTNQSEGMSNRYTGWRGTGKEIHVSQKSTHGKTFSATMMEIPLESFPYEMVEERRIRQFKHSELVTITKNFEKPIGRGGFGSVYAGHLTDGTQVAVQLLSKAHHQNLVSIIGYCNEGQHMGLVYEYMANGTLKEHLSEKNPKILSWENRLQIACDAAEGLAYLHDGCKPPIIHRDIKTANILLTENMQAKVSDFGLSRLMPSDGGTHVSTLAAGTPGYVDPEYLEFNKLNEKSDVYSFGVVLLELITGKPAILKPPEDTLLAKWIVPMVERAQIKEIMDSRLNSDFDTNSAWKALETAMPCVELSSNRRQVMRQVVINLRECLEMEKARVKARKENEEHNSVSGNTNYVTVESSFGGPSAR</sequence>
<dbReference type="PANTHER" id="PTHR45631:SF206">
    <property type="entry name" value="PROTEIN KINASE DOMAIN-CONTAINING PROTEIN"/>
    <property type="match status" value="1"/>
</dbReference>
<gene>
    <name evidence="14" type="ORF">RHGRI_025056</name>
</gene>
<dbReference type="SMART" id="SM00220">
    <property type="entry name" value="S_TKc"/>
    <property type="match status" value="1"/>
</dbReference>
<dbReference type="Pfam" id="PF12819">
    <property type="entry name" value="Malectin_like"/>
    <property type="match status" value="1"/>
</dbReference>
<dbReference type="InterPro" id="IPR008271">
    <property type="entry name" value="Ser/Thr_kinase_AS"/>
</dbReference>
<organism evidence="14 15">
    <name type="scientific">Rhododendron griersonianum</name>
    <dbReference type="NCBI Taxonomy" id="479676"/>
    <lineage>
        <taxon>Eukaryota</taxon>
        <taxon>Viridiplantae</taxon>
        <taxon>Streptophyta</taxon>
        <taxon>Embryophyta</taxon>
        <taxon>Tracheophyta</taxon>
        <taxon>Spermatophyta</taxon>
        <taxon>Magnoliopsida</taxon>
        <taxon>eudicotyledons</taxon>
        <taxon>Gunneridae</taxon>
        <taxon>Pentapetalae</taxon>
        <taxon>asterids</taxon>
        <taxon>Ericales</taxon>
        <taxon>Ericaceae</taxon>
        <taxon>Ericoideae</taxon>
        <taxon>Rhodoreae</taxon>
        <taxon>Rhododendron</taxon>
    </lineage>
</organism>
<evidence type="ECO:0000256" key="1">
    <source>
        <dbReference type="ARBA" id="ARBA00004167"/>
    </source>
</evidence>
<dbReference type="PANTHER" id="PTHR45631">
    <property type="entry name" value="OS07G0107800 PROTEIN-RELATED"/>
    <property type="match status" value="1"/>
</dbReference>
<dbReference type="SUPFAM" id="SSF56112">
    <property type="entry name" value="Protein kinase-like (PK-like)"/>
    <property type="match status" value="1"/>
</dbReference>
<evidence type="ECO:0000259" key="13">
    <source>
        <dbReference type="PROSITE" id="PS50011"/>
    </source>
</evidence>
<protein>
    <recommendedName>
        <fullName evidence="13">Protein kinase domain-containing protein</fullName>
    </recommendedName>
</protein>
<comment type="subcellular location">
    <subcellularLocation>
        <location evidence="1">Membrane</location>
        <topology evidence="1">Single-pass membrane protein</topology>
    </subcellularLocation>
</comment>
<dbReference type="Proteomes" id="UP000823749">
    <property type="component" value="Chromosome 8"/>
</dbReference>
<evidence type="ECO:0000256" key="8">
    <source>
        <dbReference type="ARBA" id="ARBA00022840"/>
    </source>
</evidence>
<keyword evidence="4" id="KW-0808">Transferase</keyword>
<feature type="compositionally biased region" description="Gly residues" evidence="12">
    <location>
        <begin position="64"/>
        <end position="77"/>
    </location>
</feature>
<keyword evidence="6" id="KW-0547">Nucleotide-binding</keyword>
<proteinExistence type="predicted"/>
<evidence type="ECO:0000256" key="6">
    <source>
        <dbReference type="ARBA" id="ARBA00022741"/>
    </source>
</evidence>
<keyword evidence="10" id="KW-0472">Membrane</keyword>
<feature type="region of interest" description="Disordered" evidence="12">
    <location>
        <begin position="593"/>
        <end position="620"/>
    </location>
</feature>
<evidence type="ECO:0000256" key="3">
    <source>
        <dbReference type="ARBA" id="ARBA00022553"/>
    </source>
</evidence>
<keyword evidence="5" id="KW-0812">Transmembrane</keyword>
<evidence type="ECO:0000256" key="9">
    <source>
        <dbReference type="ARBA" id="ARBA00022989"/>
    </source>
</evidence>
<feature type="compositionally biased region" description="Polar residues" evidence="12">
    <location>
        <begin position="600"/>
        <end position="612"/>
    </location>
</feature>
<dbReference type="EMBL" id="JACTNZ010000008">
    <property type="protein sequence ID" value="KAG5537815.1"/>
    <property type="molecule type" value="Genomic_DNA"/>
</dbReference>
<comment type="caution">
    <text evidence="14">The sequence shown here is derived from an EMBL/GenBank/DDBJ whole genome shotgun (WGS) entry which is preliminary data.</text>
</comment>
<evidence type="ECO:0000256" key="2">
    <source>
        <dbReference type="ARBA" id="ARBA00022527"/>
    </source>
</evidence>
<name>A0AAV6JEI3_9ERIC</name>
<feature type="compositionally biased region" description="Acidic residues" evidence="12">
    <location>
        <begin position="47"/>
        <end position="60"/>
    </location>
</feature>
<keyword evidence="15" id="KW-1185">Reference proteome</keyword>
<dbReference type="InterPro" id="IPR000719">
    <property type="entry name" value="Prot_kinase_dom"/>
</dbReference>
<evidence type="ECO:0000256" key="7">
    <source>
        <dbReference type="ARBA" id="ARBA00022777"/>
    </source>
</evidence>
<evidence type="ECO:0000256" key="10">
    <source>
        <dbReference type="ARBA" id="ARBA00023136"/>
    </source>
</evidence>
<dbReference type="Gene3D" id="1.10.510.10">
    <property type="entry name" value="Transferase(Phosphotransferase) domain 1"/>
    <property type="match status" value="1"/>
</dbReference>
<dbReference type="InterPro" id="IPR001245">
    <property type="entry name" value="Ser-Thr/Tyr_kinase_cat_dom"/>
</dbReference>
<evidence type="ECO:0000256" key="11">
    <source>
        <dbReference type="ARBA" id="ARBA00023170"/>
    </source>
</evidence>
<keyword evidence="11" id="KW-0675">Receptor</keyword>
<evidence type="ECO:0000313" key="15">
    <source>
        <dbReference type="Proteomes" id="UP000823749"/>
    </source>
</evidence>
<accession>A0AAV6JEI3</accession>
<dbReference type="Gene3D" id="3.30.200.20">
    <property type="entry name" value="Phosphorylase Kinase, domain 1"/>
    <property type="match status" value="2"/>
</dbReference>
<dbReference type="FunFam" id="1.10.510.10:FF:000146">
    <property type="entry name" value="LRR receptor-like serine/threonine-protein kinase IOS1"/>
    <property type="match status" value="1"/>
</dbReference>
<dbReference type="GO" id="GO:0004674">
    <property type="term" value="F:protein serine/threonine kinase activity"/>
    <property type="evidence" value="ECO:0007669"/>
    <property type="project" value="UniProtKB-KW"/>
</dbReference>
<keyword evidence="2" id="KW-0723">Serine/threonine-protein kinase</keyword>
<dbReference type="InterPro" id="IPR024788">
    <property type="entry name" value="Malectin-like_Carb-bd_dom"/>
</dbReference>
<feature type="compositionally biased region" description="Acidic residues" evidence="12">
    <location>
        <begin position="79"/>
        <end position="90"/>
    </location>
</feature>
<feature type="region of interest" description="Disordered" evidence="12">
    <location>
        <begin position="1"/>
        <end position="90"/>
    </location>
</feature>
<keyword evidence="9" id="KW-1133">Transmembrane helix</keyword>
<keyword evidence="8" id="KW-0067">ATP-binding</keyword>
<dbReference type="InterPro" id="IPR011009">
    <property type="entry name" value="Kinase-like_dom_sf"/>
</dbReference>
<evidence type="ECO:0000256" key="12">
    <source>
        <dbReference type="SAM" id="MobiDB-lite"/>
    </source>
</evidence>
<dbReference type="Pfam" id="PF07714">
    <property type="entry name" value="PK_Tyr_Ser-Thr"/>
    <property type="match status" value="1"/>
</dbReference>
<reference evidence="14" key="1">
    <citation type="submission" date="2020-08" db="EMBL/GenBank/DDBJ databases">
        <title>Plant Genome Project.</title>
        <authorList>
            <person name="Zhang R.-G."/>
        </authorList>
    </citation>
    <scope>NUCLEOTIDE SEQUENCE</scope>
    <source>
        <strain evidence="14">WSP0</strain>
        <tissue evidence="14">Leaf</tissue>
    </source>
</reference>
<dbReference type="PROSITE" id="PS00108">
    <property type="entry name" value="PROTEIN_KINASE_ST"/>
    <property type="match status" value="1"/>
</dbReference>
<dbReference type="GO" id="GO:0016020">
    <property type="term" value="C:membrane"/>
    <property type="evidence" value="ECO:0007669"/>
    <property type="project" value="UniProtKB-SubCell"/>
</dbReference>
<dbReference type="PROSITE" id="PS50011">
    <property type="entry name" value="PROTEIN_KINASE_DOM"/>
    <property type="match status" value="1"/>
</dbReference>
<feature type="domain" description="Protein kinase" evidence="13">
    <location>
        <begin position="328"/>
        <end position="582"/>
    </location>
</feature>
<feature type="compositionally biased region" description="Low complexity" evidence="12">
    <location>
        <begin position="1"/>
        <end position="22"/>
    </location>
</feature>
<evidence type="ECO:0000256" key="5">
    <source>
        <dbReference type="ARBA" id="ARBA00022692"/>
    </source>
</evidence>
<dbReference type="GO" id="GO:0005524">
    <property type="term" value="F:ATP binding"/>
    <property type="evidence" value="ECO:0007669"/>
    <property type="project" value="UniProtKB-KW"/>
</dbReference>
<keyword evidence="3" id="KW-0597">Phosphoprotein</keyword>